<accession>A0A9D4C069</accession>
<gene>
    <name evidence="1" type="ORF">DPMN_057466</name>
</gene>
<reference evidence="1" key="2">
    <citation type="submission" date="2020-11" db="EMBL/GenBank/DDBJ databases">
        <authorList>
            <person name="McCartney M.A."/>
            <person name="Auch B."/>
            <person name="Kono T."/>
            <person name="Mallez S."/>
            <person name="Becker A."/>
            <person name="Gohl D.M."/>
            <person name="Silverstein K.A.T."/>
            <person name="Koren S."/>
            <person name="Bechman K.B."/>
            <person name="Herman A."/>
            <person name="Abrahante J.E."/>
            <person name="Garbe J."/>
        </authorList>
    </citation>
    <scope>NUCLEOTIDE SEQUENCE</scope>
    <source>
        <strain evidence="1">Duluth1</strain>
        <tissue evidence="1">Whole animal</tissue>
    </source>
</reference>
<comment type="caution">
    <text evidence="1">The sequence shown here is derived from an EMBL/GenBank/DDBJ whole genome shotgun (WGS) entry which is preliminary data.</text>
</comment>
<evidence type="ECO:0000313" key="2">
    <source>
        <dbReference type="Proteomes" id="UP000828390"/>
    </source>
</evidence>
<organism evidence="1 2">
    <name type="scientific">Dreissena polymorpha</name>
    <name type="common">Zebra mussel</name>
    <name type="synonym">Mytilus polymorpha</name>
    <dbReference type="NCBI Taxonomy" id="45954"/>
    <lineage>
        <taxon>Eukaryota</taxon>
        <taxon>Metazoa</taxon>
        <taxon>Spiralia</taxon>
        <taxon>Lophotrochozoa</taxon>
        <taxon>Mollusca</taxon>
        <taxon>Bivalvia</taxon>
        <taxon>Autobranchia</taxon>
        <taxon>Heteroconchia</taxon>
        <taxon>Euheterodonta</taxon>
        <taxon>Imparidentia</taxon>
        <taxon>Neoheterodontei</taxon>
        <taxon>Myida</taxon>
        <taxon>Dreissenoidea</taxon>
        <taxon>Dreissenidae</taxon>
        <taxon>Dreissena</taxon>
    </lineage>
</organism>
<proteinExistence type="predicted"/>
<name>A0A9D4C069_DREPO</name>
<protein>
    <submittedName>
        <fullName evidence="1">Uncharacterized protein</fullName>
    </submittedName>
</protein>
<keyword evidence="2" id="KW-1185">Reference proteome</keyword>
<dbReference type="Proteomes" id="UP000828390">
    <property type="component" value="Unassembled WGS sequence"/>
</dbReference>
<reference evidence="1" key="1">
    <citation type="journal article" date="2019" name="bioRxiv">
        <title>The Genome of the Zebra Mussel, Dreissena polymorpha: A Resource for Invasive Species Research.</title>
        <authorList>
            <person name="McCartney M.A."/>
            <person name="Auch B."/>
            <person name="Kono T."/>
            <person name="Mallez S."/>
            <person name="Zhang Y."/>
            <person name="Obille A."/>
            <person name="Becker A."/>
            <person name="Abrahante J.E."/>
            <person name="Garbe J."/>
            <person name="Badalamenti J.P."/>
            <person name="Herman A."/>
            <person name="Mangelson H."/>
            <person name="Liachko I."/>
            <person name="Sullivan S."/>
            <person name="Sone E.D."/>
            <person name="Koren S."/>
            <person name="Silverstein K.A.T."/>
            <person name="Beckman K.B."/>
            <person name="Gohl D.M."/>
        </authorList>
    </citation>
    <scope>NUCLEOTIDE SEQUENCE</scope>
    <source>
        <strain evidence="1">Duluth1</strain>
        <tissue evidence="1">Whole animal</tissue>
    </source>
</reference>
<dbReference type="EMBL" id="JAIWYP010000013">
    <property type="protein sequence ID" value="KAH3714766.1"/>
    <property type="molecule type" value="Genomic_DNA"/>
</dbReference>
<dbReference type="AlphaFoldDB" id="A0A9D4C069"/>
<sequence length="93" mass="11449">MVFYTVKALFSVNSIINWYCRLHLEMRYFRHYMMTLDIREEIGLRHYSSRGSPGQESIHSFSTMWLVVRGAYDERQHLIQPLWCQYSRQRLWK</sequence>
<evidence type="ECO:0000313" key="1">
    <source>
        <dbReference type="EMBL" id="KAH3714766.1"/>
    </source>
</evidence>